<dbReference type="Proteomes" id="UP000410492">
    <property type="component" value="Unassembled WGS sequence"/>
</dbReference>
<organism evidence="2 3">
    <name type="scientific">Callosobruchus maculatus</name>
    <name type="common">Southern cowpea weevil</name>
    <name type="synonym">Pulse bruchid</name>
    <dbReference type="NCBI Taxonomy" id="64391"/>
    <lineage>
        <taxon>Eukaryota</taxon>
        <taxon>Metazoa</taxon>
        <taxon>Ecdysozoa</taxon>
        <taxon>Arthropoda</taxon>
        <taxon>Hexapoda</taxon>
        <taxon>Insecta</taxon>
        <taxon>Pterygota</taxon>
        <taxon>Neoptera</taxon>
        <taxon>Endopterygota</taxon>
        <taxon>Coleoptera</taxon>
        <taxon>Polyphaga</taxon>
        <taxon>Cucujiformia</taxon>
        <taxon>Chrysomeloidea</taxon>
        <taxon>Chrysomelidae</taxon>
        <taxon>Bruchinae</taxon>
        <taxon>Bruchini</taxon>
        <taxon>Callosobruchus</taxon>
    </lineage>
</organism>
<feature type="compositionally biased region" description="Polar residues" evidence="1">
    <location>
        <begin position="61"/>
        <end position="70"/>
    </location>
</feature>
<gene>
    <name evidence="2" type="ORF">CALMAC_LOCUS15149</name>
</gene>
<dbReference type="OrthoDB" id="6784467at2759"/>
<sequence length="113" mass="12170">MDQQLLWKGANHEPGTYGTTDAVKLKRLPFTNGIPKVPRFITTRVDEAAHAASMGIPITKPNPTDKSTATSSICDSDDCLNDSSNEESRSETNVTVSKSSSNLSTAMHGFNVE</sequence>
<proteinExistence type="predicted"/>
<name>A0A653D7V2_CALMS</name>
<feature type="compositionally biased region" description="Polar residues" evidence="1">
    <location>
        <begin position="91"/>
        <end position="105"/>
    </location>
</feature>
<dbReference type="AlphaFoldDB" id="A0A653D7V2"/>
<keyword evidence="3" id="KW-1185">Reference proteome</keyword>
<evidence type="ECO:0000313" key="3">
    <source>
        <dbReference type="Proteomes" id="UP000410492"/>
    </source>
</evidence>
<protein>
    <submittedName>
        <fullName evidence="2">Uncharacterized protein</fullName>
    </submittedName>
</protein>
<dbReference type="EMBL" id="CAACVG010010606">
    <property type="protein sequence ID" value="VEN56185.1"/>
    <property type="molecule type" value="Genomic_DNA"/>
</dbReference>
<feature type="region of interest" description="Disordered" evidence="1">
    <location>
        <begin position="54"/>
        <end position="113"/>
    </location>
</feature>
<reference evidence="2 3" key="1">
    <citation type="submission" date="2019-01" db="EMBL/GenBank/DDBJ databases">
        <authorList>
            <person name="Sayadi A."/>
        </authorList>
    </citation>
    <scope>NUCLEOTIDE SEQUENCE [LARGE SCALE GENOMIC DNA]</scope>
</reference>
<evidence type="ECO:0000313" key="2">
    <source>
        <dbReference type="EMBL" id="VEN56185.1"/>
    </source>
</evidence>
<accession>A0A653D7V2</accession>
<evidence type="ECO:0000256" key="1">
    <source>
        <dbReference type="SAM" id="MobiDB-lite"/>
    </source>
</evidence>